<comment type="subcellular location">
    <subcellularLocation>
        <location evidence="1">Cell membrane</location>
        <topology evidence="1">Multi-pass membrane protein</topology>
    </subcellularLocation>
</comment>
<keyword evidence="2" id="KW-0813">Transport</keyword>
<reference evidence="11" key="1">
    <citation type="journal article" date="2021" name="PeerJ">
        <title>Extensive microbial diversity within the chicken gut microbiome revealed by metagenomics and culture.</title>
        <authorList>
            <person name="Gilroy R."/>
            <person name="Ravi A."/>
            <person name="Getino M."/>
            <person name="Pursley I."/>
            <person name="Horton D.L."/>
            <person name="Alikhan N.F."/>
            <person name="Baker D."/>
            <person name="Gharbi K."/>
            <person name="Hall N."/>
            <person name="Watson M."/>
            <person name="Adriaenssens E.M."/>
            <person name="Foster-Nyarko E."/>
            <person name="Jarju S."/>
            <person name="Secka A."/>
            <person name="Antonio M."/>
            <person name="Oren A."/>
            <person name="Chaudhuri R.R."/>
            <person name="La Ragione R."/>
            <person name="Hildebrand F."/>
            <person name="Pallen M.J."/>
        </authorList>
    </citation>
    <scope>NUCLEOTIDE SEQUENCE</scope>
    <source>
        <strain evidence="11">ChiGjej1B1-14440</strain>
    </source>
</reference>
<evidence type="ECO:0000259" key="9">
    <source>
        <dbReference type="PROSITE" id="PS50893"/>
    </source>
</evidence>
<feature type="transmembrane region" description="Helical" evidence="8">
    <location>
        <begin position="134"/>
        <end position="154"/>
    </location>
</feature>
<dbReference type="PANTHER" id="PTHR43394:SF1">
    <property type="entry name" value="ATP-BINDING CASSETTE SUB-FAMILY B MEMBER 10, MITOCHONDRIAL"/>
    <property type="match status" value="1"/>
</dbReference>
<dbReference type="InterPro" id="IPR011527">
    <property type="entry name" value="ABC1_TM_dom"/>
</dbReference>
<evidence type="ECO:0000256" key="3">
    <source>
        <dbReference type="ARBA" id="ARBA00022692"/>
    </source>
</evidence>
<feature type="transmembrane region" description="Helical" evidence="8">
    <location>
        <begin position="60"/>
        <end position="80"/>
    </location>
</feature>
<dbReference type="GO" id="GO:0016887">
    <property type="term" value="F:ATP hydrolysis activity"/>
    <property type="evidence" value="ECO:0007669"/>
    <property type="project" value="InterPro"/>
</dbReference>
<keyword evidence="7 8" id="KW-0472">Membrane</keyword>
<dbReference type="CDD" id="cd18547">
    <property type="entry name" value="ABC_6TM_Tm288_like"/>
    <property type="match status" value="1"/>
</dbReference>
<feature type="transmembrane region" description="Helical" evidence="8">
    <location>
        <begin position="160"/>
        <end position="181"/>
    </location>
</feature>
<dbReference type="Gene3D" id="1.20.1560.10">
    <property type="entry name" value="ABC transporter type 1, transmembrane domain"/>
    <property type="match status" value="1"/>
</dbReference>
<accession>A0A9D1XNH0</accession>
<dbReference type="SMART" id="SM00382">
    <property type="entry name" value="AAA"/>
    <property type="match status" value="1"/>
</dbReference>
<feature type="domain" description="ABC transporter" evidence="9">
    <location>
        <begin position="338"/>
        <end position="572"/>
    </location>
</feature>
<dbReference type="PROSITE" id="PS50893">
    <property type="entry name" value="ABC_TRANSPORTER_2"/>
    <property type="match status" value="1"/>
</dbReference>
<keyword evidence="4" id="KW-0547">Nucleotide-binding</keyword>
<dbReference type="PANTHER" id="PTHR43394">
    <property type="entry name" value="ATP-DEPENDENT PERMEASE MDL1, MITOCHONDRIAL"/>
    <property type="match status" value="1"/>
</dbReference>
<evidence type="ECO:0000256" key="5">
    <source>
        <dbReference type="ARBA" id="ARBA00022840"/>
    </source>
</evidence>
<dbReference type="InterPro" id="IPR003439">
    <property type="entry name" value="ABC_transporter-like_ATP-bd"/>
</dbReference>
<dbReference type="SUPFAM" id="SSF90123">
    <property type="entry name" value="ABC transporter transmembrane region"/>
    <property type="match status" value="1"/>
</dbReference>
<evidence type="ECO:0000313" key="12">
    <source>
        <dbReference type="Proteomes" id="UP000886724"/>
    </source>
</evidence>
<dbReference type="Pfam" id="PF00664">
    <property type="entry name" value="ABC_membrane"/>
    <property type="match status" value="1"/>
</dbReference>
<organism evidence="11 12">
    <name type="scientific">Candidatus Erysipelatoclostridium merdavium</name>
    <dbReference type="NCBI Taxonomy" id="2838566"/>
    <lineage>
        <taxon>Bacteria</taxon>
        <taxon>Bacillati</taxon>
        <taxon>Bacillota</taxon>
        <taxon>Erysipelotrichia</taxon>
        <taxon>Erysipelotrichales</taxon>
        <taxon>Erysipelotrichales incertae sedis</taxon>
    </lineage>
</organism>
<dbReference type="FunFam" id="3.40.50.300:FF:000287">
    <property type="entry name" value="Multidrug ABC transporter ATP-binding protein"/>
    <property type="match status" value="1"/>
</dbReference>
<dbReference type="InterPro" id="IPR039421">
    <property type="entry name" value="Type_1_exporter"/>
</dbReference>
<evidence type="ECO:0000256" key="7">
    <source>
        <dbReference type="ARBA" id="ARBA00023136"/>
    </source>
</evidence>
<dbReference type="SUPFAM" id="SSF52540">
    <property type="entry name" value="P-loop containing nucleoside triphosphate hydrolases"/>
    <property type="match status" value="1"/>
</dbReference>
<evidence type="ECO:0000256" key="1">
    <source>
        <dbReference type="ARBA" id="ARBA00004651"/>
    </source>
</evidence>
<evidence type="ECO:0000256" key="4">
    <source>
        <dbReference type="ARBA" id="ARBA00022741"/>
    </source>
</evidence>
<evidence type="ECO:0000256" key="2">
    <source>
        <dbReference type="ARBA" id="ARBA00022448"/>
    </source>
</evidence>
<comment type="caution">
    <text evidence="11">The sequence shown here is derived from an EMBL/GenBank/DDBJ whole genome shotgun (WGS) entry which is preliminary data.</text>
</comment>
<dbReference type="GO" id="GO:0005524">
    <property type="term" value="F:ATP binding"/>
    <property type="evidence" value="ECO:0007669"/>
    <property type="project" value="UniProtKB-KW"/>
</dbReference>
<feature type="domain" description="ABC transmembrane type-1" evidence="10">
    <location>
        <begin position="21"/>
        <end position="305"/>
    </location>
</feature>
<dbReference type="PROSITE" id="PS00211">
    <property type="entry name" value="ABC_TRANSPORTER_1"/>
    <property type="match status" value="1"/>
</dbReference>
<proteinExistence type="predicted"/>
<dbReference type="Proteomes" id="UP000886724">
    <property type="component" value="Unassembled WGS sequence"/>
</dbReference>
<evidence type="ECO:0000256" key="8">
    <source>
        <dbReference type="SAM" id="Phobius"/>
    </source>
</evidence>
<dbReference type="Pfam" id="PF00005">
    <property type="entry name" value="ABC_tran"/>
    <property type="match status" value="1"/>
</dbReference>
<gene>
    <name evidence="11" type="ORF">H9980_12045</name>
</gene>
<dbReference type="InterPro" id="IPR003593">
    <property type="entry name" value="AAA+_ATPase"/>
</dbReference>
<evidence type="ECO:0000313" key="11">
    <source>
        <dbReference type="EMBL" id="HIX82682.1"/>
    </source>
</evidence>
<dbReference type="InterPro" id="IPR036640">
    <property type="entry name" value="ABC1_TM_sf"/>
</dbReference>
<reference evidence="11" key="2">
    <citation type="submission" date="2021-04" db="EMBL/GenBank/DDBJ databases">
        <authorList>
            <person name="Gilroy R."/>
        </authorList>
    </citation>
    <scope>NUCLEOTIDE SEQUENCE</scope>
    <source>
        <strain evidence="11">ChiGjej1B1-14440</strain>
    </source>
</reference>
<evidence type="ECO:0000259" key="10">
    <source>
        <dbReference type="PROSITE" id="PS50929"/>
    </source>
</evidence>
<keyword evidence="5 11" id="KW-0067">ATP-binding</keyword>
<dbReference type="Gene3D" id="3.40.50.300">
    <property type="entry name" value="P-loop containing nucleotide triphosphate hydrolases"/>
    <property type="match status" value="1"/>
</dbReference>
<feature type="transmembrane region" description="Helical" evidence="8">
    <location>
        <begin position="20"/>
        <end position="40"/>
    </location>
</feature>
<dbReference type="InterPro" id="IPR017871">
    <property type="entry name" value="ABC_transporter-like_CS"/>
</dbReference>
<dbReference type="AlphaFoldDB" id="A0A9D1XNH0"/>
<keyword evidence="3 8" id="KW-0812">Transmembrane</keyword>
<dbReference type="EMBL" id="DXET01000270">
    <property type="protein sequence ID" value="HIX82682.1"/>
    <property type="molecule type" value="Genomic_DNA"/>
</dbReference>
<keyword evidence="6 8" id="KW-1133">Transmembrane helix</keyword>
<protein>
    <submittedName>
        <fullName evidence="11">ABC transporter ATP-binding protein/permease</fullName>
    </submittedName>
</protein>
<feature type="transmembrane region" description="Helical" evidence="8">
    <location>
        <begin position="256"/>
        <end position="283"/>
    </location>
</feature>
<dbReference type="InterPro" id="IPR027417">
    <property type="entry name" value="P-loop_NTPase"/>
</dbReference>
<dbReference type="PROSITE" id="PS50929">
    <property type="entry name" value="ABC_TM1F"/>
    <property type="match status" value="1"/>
</dbReference>
<dbReference type="GO" id="GO:0005886">
    <property type="term" value="C:plasma membrane"/>
    <property type="evidence" value="ECO:0007669"/>
    <property type="project" value="UniProtKB-SubCell"/>
</dbReference>
<evidence type="ECO:0000256" key="6">
    <source>
        <dbReference type="ARBA" id="ARBA00022989"/>
    </source>
</evidence>
<sequence length="580" mass="65051">MDNKTIMRLITYCKPYRIILIGIFVLSFISVCLTLITPILFGQAIDLLIGVGKVDFNALINQLLFIVLIIIAGSIVQWILSQLTNKITYNITNDLRDRIFEKIHLLPLKYIDQHPHGDIIGRVINDIDLIGSGLLQSFTSLFTGIATIVGTIIIMCLINLTIAAVVIVLTPLSLLVASLIVKRTHLYFQEQLEIRGDMNGYIEEMIGNQRLIKAFNYEELNEQRFAQINQRMHVSGVKSQFYGALINPTTRIVNSLVYGAVGVFGAISVLNGHFSVGLLSSFLTYANQYTKPFNEISSVMTEMQTALAASGRVFKLLDEKVEKPVVNPQTIENISGQVCLKDVCFSYNPDISLIENLSLEAKPGQTVAIVGKTGCGKTTLINLLMRFYDQNSGTIQVDNIDTRDMERNYLRRLYGMVLQESWIFKGTIKENIAYGKSDASDQEIIAAAKKARVHKFIMKLPEGYDTLVEEDGGNLSQGQKQLICIARIMLTKPPMLILDEATSSIDTRTELQIQEAFDIMMEGRTTFIVAHRLSTIKNADVILVMDKGRILEQGTHRELLAKHGYYYNLYHSQFNLGNSQ</sequence>
<name>A0A9D1XNH0_9FIRM</name>
<dbReference type="GO" id="GO:0015421">
    <property type="term" value="F:ABC-type oligopeptide transporter activity"/>
    <property type="evidence" value="ECO:0007669"/>
    <property type="project" value="TreeGrafter"/>
</dbReference>